<gene>
    <name evidence="2" type="ORF">AVDCRST_MAG85-3221</name>
</gene>
<evidence type="ECO:0000313" key="2">
    <source>
        <dbReference type="EMBL" id="CAA9525741.1"/>
    </source>
</evidence>
<keyword evidence="1" id="KW-0732">Signal</keyword>
<feature type="chain" id="PRO_5026736043" evidence="1">
    <location>
        <begin position="24"/>
        <end position="328"/>
    </location>
</feature>
<evidence type="ECO:0000256" key="1">
    <source>
        <dbReference type="SAM" id="SignalP"/>
    </source>
</evidence>
<dbReference type="EMBL" id="CADCVT010000354">
    <property type="protein sequence ID" value="CAA9525741.1"/>
    <property type="molecule type" value="Genomic_DNA"/>
</dbReference>
<protein>
    <submittedName>
        <fullName evidence="2">Uncharacterized protein</fullName>
    </submittedName>
</protein>
<feature type="signal peptide" evidence="1">
    <location>
        <begin position="1"/>
        <end position="23"/>
    </location>
</feature>
<dbReference type="SUPFAM" id="SSF69304">
    <property type="entry name" value="Tricorn protease N-terminal domain"/>
    <property type="match status" value="1"/>
</dbReference>
<accession>A0A6J4TKF2</accession>
<organism evidence="2">
    <name type="scientific">uncultured Solirubrobacteraceae bacterium</name>
    <dbReference type="NCBI Taxonomy" id="1162706"/>
    <lineage>
        <taxon>Bacteria</taxon>
        <taxon>Bacillati</taxon>
        <taxon>Actinomycetota</taxon>
        <taxon>Thermoleophilia</taxon>
        <taxon>Solirubrobacterales</taxon>
        <taxon>Solirubrobacteraceae</taxon>
        <taxon>environmental samples</taxon>
    </lineage>
</organism>
<name>A0A6J4TKF2_9ACTN</name>
<reference evidence="2" key="1">
    <citation type="submission" date="2020-02" db="EMBL/GenBank/DDBJ databases">
        <authorList>
            <person name="Meier V. D."/>
        </authorList>
    </citation>
    <scope>NUCLEOTIDE SEQUENCE</scope>
    <source>
        <strain evidence="2">AVDCRST_MAG85</strain>
    </source>
</reference>
<sequence length="328" mass="35336">MRRALRRSCLVLLVCLGASPAPAAGQDGITLTTSTWIDALDGWVAFNRNVGDNVKPVAWRNGRERVLPAAGAGKARNFDLGTDANGRTVMAYERCSDELAGVYTRCHIRVIDLAANTDRAAGIRRPRGASDHSPSMWRGRIAFARTPRGEGHDRVLLWSPTTGRTTALPRGPVGSCPPDCGSLRSARAYDLDLGPSLVAYVWDANFTSEVWVHRLPGGRPIRLSDNPIGARDGCRGTIEFNPTVQGSVVWWGTYGQFCDGGRIPAYVIRVSLAERSMRATTFAGPIGGFARDGARSYAVVGSIFDSLSGPICAPETPCTVRRVDSPRP</sequence>
<proteinExistence type="predicted"/>
<dbReference type="AlphaFoldDB" id="A0A6J4TKF2"/>